<evidence type="ECO:0000259" key="5">
    <source>
        <dbReference type="Pfam" id="PF02441"/>
    </source>
</evidence>
<evidence type="ECO:0000256" key="3">
    <source>
        <dbReference type="HAMAP-Rule" id="MF_02225"/>
    </source>
</evidence>
<dbReference type="GO" id="GO:0015941">
    <property type="term" value="P:pantothenate catabolic process"/>
    <property type="evidence" value="ECO:0007669"/>
    <property type="project" value="InterPro"/>
</dbReference>
<dbReference type="SUPFAM" id="SSF102645">
    <property type="entry name" value="CoaB-like"/>
    <property type="match status" value="1"/>
</dbReference>
<evidence type="ECO:0000256" key="4">
    <source>
        <dbReference type="RuleBase" id="RU364078"/>
    </source>
</evidence>
<dbReference type="Proteomes" id="UP000077384">
    <property type="component" value="Unassembled WGS sequence"/>
</dbReference>
<dbReference type="InterPro" id="IPR007085">
    <property type="entry name" value="DNA/pantothenate-metab_flavo_C"/>
</dbReference>
<keyword evidence="3" id="KW-0460">Magnesium</keyword>
<comment type="cofactor">
    <cofactor evidence="3">
        <name>Mg(2+)</name>
        <dbReference type="ChEBI" id="CHEBI:18420"/>
    </cofactor>
</comment>
<comment type="similarity">
    <text evidence="3 4">In the C-terminal section; belongs to the PPC synthetase family.</text>
</comment>
<dbReference type="GO" id="GO:0071513">
    <property type="term" value="C:phosphopantothenoylcysteine decarboxylase complex"/>
    <property type="evidence" value="ECO:0007669"/>
    <property type="project" value="TreeGrafter"/>
</dbReference>
<keyword evidence="3 4" id="KW-0288">FMN</keyword>
<dbReference type="GO" id="GO:0015937">
    <property type="term" value="P:coenzyme A biosynthetic process"/>
    <property type="evidence" value="ECO:0007669"/>
    <property type="project" value="UniProtKB-UniRule"/>
</dbReference>
<dbReference type="GO" id="GO:0010181">
    <property type="term" value="F:FMN binding"/>
    <property type="evidence" value="ECO:0007669"/>
    <property type="project" value="UniProtKB-UniRule"/>
</dbReference>
<feature type="binding site" evidence="3">
    <location>
        <position position="337"/>
    </location>
    <ligand>
        <name>CTP</name>
        <dbReference type="ChEBI" id="CHEBI:37563"/>
    </ligand>
</feature>
<dbReference type="SUPFAM" id="SSF52507">
    <property type="entry name" value="Homo-oligomeric flavin-containing Cys decarboxylases, HFCD"/>
    <property type="match status" value="1"/>
</dbReference>
<proteinExistence type="inferred from homology"/>
<dbReference type="EMBL" id="LITQ01000003">
    <property type="protein sequence ID" value="OAA94343.1"/>
    <property type="molecule type" value="Genomic_DNA"/>
</dbReference>
<evidence type="ECO:0000259" key="6">
    <source>
        <dbReference type="Pfam" id="PF04127"/>
    </source>
</evidence>
<dbReference type="NCBIfam" id="TIGR00521">
    <property type="entry name" value="coaBC_dfp"/>
    <property type="match status" value="1"/>
</dbReference>
<keyword evidence="2 3" id="KW-0456">Lyase</keyword>
<feature type="domain" description="Flavoprotein" evidence="5">
    <location>
        <begin position="6"/>
        <end position="154"/>
    </location>
</feature>
<keyword evidence="1 3" id="KW-0210">Decarboxylase</keyword>
<dbReference type="GO" id="GO:0046872">
    <property type="term" value="F:metal ion binding"/>
    <property type="evidence" value="ECO:0007669"/>
    <property type="project" value="UniProtKB-KW"/>
</dbReference>
<comment type="function">
    <text evidence="3">Catalyzes two sequential steps in the biosynthesis of coenzyme A. In the first step cysteine is conjugated to 4'-phosphopantothenate to form 4-phosphopantothenoylcysteine. In the second step the latter compound is decarboxylated to form 4'-phosphopantotheine.</text>
</comment>
<dbReference type="AlphaFoldDB" id="A0A166TY51"/>
<accession>A0A166TY51</accession>
<organism evidence="7 9">
    <name type="scientific">Clostridium coskatii</name>
    <dbReference type="NCBI Taxonomy" id="1705578"/>
    <lineage>
        <taxon>Bacteria</taxon>
        <taxon>Bacillati</taxon>
        <taxon>Bacillota</taxon>
        <taxon>Clostridia</taxon>
        <taxon>Eubacteriales</taxon>
        <taxon>Clostridiaceae</taxon>
        <taxon>Clostridium</taxon>
    </lineage>
</organism>
<feature type="binding site" evidence="3">
    <location>
        <position position="289"/>
    </location>
    <ligand>
        <name>CTP</name>
        <dbReference type="ChEBI" id="CHEBI:37563"/>
    </ligand>
</feature>
<dbReference type="InterPro" id="IPR036551">
    <property type="entry name" value="Flavin_trans-like"/>
</dbReference>
<comment type="function">
    <text evidence="4">Catalyzes two steps in the biosynthesis of coenzyme A. In the first step cysteine is conjugated to 4'-phosphopantothenate to form 4-phosphopantothenoylcysteine, in the latter compound is decarboxylated to form 4'-phosphopantotheine.</text>
</comment>
<dbReference type="InterPro" id="IPR035929">
    <property type="entry name" value="CoaB-like_sf"/>
</dbReference>
<comment type="caution">
    <text evidence="3">Lacks conserved residue(s) required for the propagation of feature annotation.</text>
</comment>
<feature type="region of interest" description="Phosphopantothenoylcysteine decarboxylase" evidence="3">
    <location>
        <begin position="1"/>
        <end position="190"/>
    </location>
</feature>
<reference evidence="7 9" key="1">
    <citation type="journal article" date="2015" name="Biotechnol. Bioeng.">
        <title>Genome sequence and phenotypic characterization of Caulobacter segnis.</title>
        <authorList>
            <person name="Patel S."/>
            <person name="Fletcher B."/>
            <person name="Scott D.C."/>
            <person name="Ely B."/>
        </authorList>
    </citation>
    <scope>NUCLEOTIDE SEQUENCE [LARGE SCALE GENOMIC DNA]</scope>
    <source>
        <strain evidence="7 9">PS02</strain>
    </source>
</reference>
<dbReference type="EC" id="4.1.1.36" evidence="3"/>
<name>A0A166TY51_9CLOT</name>
<dbReference type="PANTHER" id="PTHR14359">
    <property type="entry name" value="HOMO-OLIGOMERIC FLAVIN CONTAINING CYS DECARBOXYLASE FAMILY"/>
    <property type="match status" value="1"/>
</dbReference>
<comment type="similarity">
    <text evidence="3 4">In the N-terminal section; belongs to the HFCD (homo-oligomeric flavin containing Cys decarboxylase) superfamily.</text>
</comment>
<keyword evidence="10" id="KW-1185">Reference proteome</keyword>
<evidence type="ECO:0000313" key="10">
    <source>
        <dbReference type="Proteomes" id="UP000093694"/>
    </source>
</evidence>
<sequence length="396" mass="43381">MVNGKKTVVIGVTGGIAVYKSLDVISRLKKKDFDINVIMTKSAAKFVTPLTFQTLSQNIVHTDMFEEPRAFEIQHISLAKKADLVAIVPATANIIGKVSSGVADDLLTTTIMATKAPVIFAPAMNTNMYSNPILQDNINKLMKFGYEFIKPAVGRLACGDSGEGKLPDADFIAQVIESMLYGIKDLRGKKVLVTAGPTIADIDPVRYITNRSSGKMGYSIAEEARDRGADVTLISGPTKLNIPFGINFINVRTNAQMLKAVLDNFQGQDIVIKAAAVSDYKTKDYSKRKIKKSEDEFSLAFISDVDILKELGKLKKNQILVGFAAESNDLLENASKKLEKKNLDYIVANNITASDSGFASDDNRVTILSRDGKKVDLNKMSKREVARNLFNILSQR</sequence>
<keyword evidence="3 4" id="KW-0436">Ligase</keyword>
<dbReference type="Gene3D" id="3.40.50.1950">
    <property type="entry name" value="Flavin prenyltransferase-like"/>
    <property type="match status" value="1"/>
</dbReference>
<dbReference type="RefSeq" id="WP_063600175.1">
    <property type="nucleotide sequence ID" value="NZ_LITQ01000003.1"/>
</dbReference>
<feature type="binding site" evidence="3">
    <location>
        <position position="279"/>
    </location>
    <ligand>
        <name>CTP</name>
        <dbReference type="ChEBI" id="CHEBI:37563"/>
    </ligand>
</feature>
<protein>
    <recommendedName>
        <fullName evidence="3">Coenzyme A biosynthesis bifunctional protein CoaBC</fullName>
    </recommendedName>
    <alternativeName>
        <fullName evidence="3">DNA/pantothenate metabolism flavoprotein</fullName>
    </alternativeName>
    <alternativeName>
        <fullName evidence="3">Phosphopantothenoylcysteine synthetase/decarboxylase</fullName>
        <shortName evidence="3">PPCS-PPCDC</shortName>
    </alternativeName>
    <domain>
        <recommendedName>
            <fullName evidence="3">Phosphopantothenoylcysteine decarboxylase</fullName>
            <shortName evidence="3">PPC decarboxylase</shortName>
            <shortName evidence="3">PPC-DC</shortName>
            <ecNumber evidence="3">4.1.1.36</ecNumber>
        </recommendedName>
        <alternativeName>
            <fullName evidence="3">CoaC</fullName>
        </alternativeName>
    </domain>
    <domain>
        <recommendedName>
            <fullName evidence="3">Phosphopantothenate--cysteine ligase</fullName>
            <ecNumber evidence="3">6.3.2.5</ecNumber>
        </recommendedName>
        <alternativeName>
            <fullName evidence="3">CoaB</fullName>
        </alternativeName>
        <alternativeName>
            <fullName evidence="3">Phosphopantothenoylcysteine synthetase</fullName>
            <shortName evidence="3">PPC synthetase</shortName>
            <shortName evidence="3">PPC-S</shortName>
        </alternativeName>
    </domain>
</protein>
<comment type="catalytic activity">
    <reaction evidence="3 4">
        <text>N-[(R)-4-phosphopantothenoyl]-L-cysteine + H(+) = (R)-4'-phosphopantetheine + CO2</text>
        <dbReference type="Rhea" id="RHEA:16793"/>
        <dbReference type="ChEBI" id="CHEBI:15378"/>
        <dbReference type="ChEBI" id="CHEBI:16526"/>
        <dbReference type="ChEBI" id="CHEBI:59458"/>
        <dbReference type="ChEBI" id="CHEBI:61723"/>
        <dbReference type="EC" id="4.1.1.36"/>
    </reaction>
</comment>
<feature type="binding site" evidence="3">
    <location>
        <position position="323"/>
    </location>
    <ligand>
        <name>CTP</name>
        <dbReference type="ChEBI" id="CHEBI:37563"/>
    </ligand>
</feature>
<comment type="pathway">
    <text evidence="3 4">Cofactor biosynthesis; coenzyme A biosynthesis; CoA from (R)-pantothenate: step 3/5.</text>
</comment>
<comment type="caution">
    <text evidence="7">The sequence shown here is derived from an EMBL/GenBank/DDBJ whole genome shotgun (WGS) entry which is preliminary data.</text>
</comment>
<dbReference type="HAMAP" id="MF_02225">
    <property type="entry name" value="CoaBC"/>
    <property type="match status" value="1"/>
</dbReference>
<feature type="domain" description="DNA/pantothenate metabolism flavoprotein C-terminal" evidence="6">
    <location>
        <begin position="186"/>
        <end position="394"/>
    </location>
</feature>
<dbReference type="PANTHER" id="PTHR14359:SF6">
    <property type="entry name" value="PHOSPHOPANTOTHENOYLCYSTEINE DECARBOXYLASE"/>
    <property type="match status" value="1"/>
</dbReference>
<evidence type="ECO:0000256" key="1">
    <source>
        <dbReference type="ARBA" id="ARBA00022793"/>
    </source>
</evidence>
<dbReference type="Pfam" id="PF04127">
    <property type="entry name" value="DFP"/>
    <property type="match status" value="1"/>
</dbReference>
<dbReference type="GO" id="GO:0004633">
    <property type="term" value="F:phosphopantothenoylcysteine decarboxylase activity"/>
    <property type="evidence" value="ECO:0007669"/>
    <property type="project" value="UniProtKB-UniRule"/>
</dbReference>
<evidence type="ECO:0000313" key="9">
    <source>
        <dbReference type="Proteomes" id="UP000077384"/>
    </source>
</evidence>
<dbReference type="EC" id="6.3.2.5" evidence="3"/>
<comment type="catalytic activity">
    <reaction evidence="3 4">
        <text>(R)-4'-phosphopantothenate + L-cysteine + CTP = N-[(R)-4-phosphopantothenoyl]-L-cysteine + CMP + diphosphate + H(+)</text>
        <dbReference type="Rhea" id="RHEA:19397"/>
        <dbReference type="ChEBI" id="CHEBI:10986"/>
        <dbReference type="ChEBI" id="CHEBI:15378"/>
        <dbReference type="ChEBI" id="CHEBI:33019"/>
        <dbReference type="ChEBI" id="CHEBI:35235"/>
        <dbReference type="ChEBI" id="CHEBI:37563"/>
        <dbReference type="ChEBI" id="CHEBI:59458"/>
        <dbReference type="ChEBI" id="CHEBI:60377"/>
        <dbReference type="EC" id="6.3.2.5"/>
    </reaction>
</comment>
<evidence type="ECO:0000313" key="8">
    <source>
        <dbReference type="EMBL" id="OBR93087.1"/>
    </source>
</evidence>
<dbReference type="InterPro" id="IPR005252">
    <property type="entry name" value="CoaBC"/>
</dbReference>
<keyword evidence="3" id="KW-0479">Metal-binding</keyword>
<feature type="binding site" evidence="3">
    <location>
        <position position="341"/>
    </location>
    <ligand>
        <name>CTP</name>
        <dbReference type="ChEBI" id="CHEBI:37563"/>
    </ligand>
</feature>
<dbReference type="UniPathway" id="UPA00241">
    <property type="reaction ID" value="UER00353"/>
</dbReference>
<dbReference type="Gene3D" id="3.40.50.10300">
    <property type="entry name" value="CoaB-like"/>
    <property type="match status" value="1"/>
</dbReference>
<feature type="region of interest" description="Phosphopantothenate--cysteine ligase" evidence="3">
    <location>
        <begin position="191"/>
        <end position="396"/>
    </location>
</feature>
<dbReference type="InterPro" id="IPR003382">
    <property type="entry name" value="Flavoprotein"/>
</dbReference>
<dbReference type="EMBL" id="LROR01000054">
    <property type="protein sequence ID" value="OBR93087.1"/>
    <property type="molecule type" value="Genomic_DNA"/>
</dbReference>
<dbReference type="PATRIC" id="fig|1705578.3.peg.2544"/>
<comment type="cofactor">
    <cofactor evidence="3">
        <name>FMN</name>
        <dbReference type="ChEBI" id="CHEBI:58210"/>
    </cofactor>
    <text evidence="3">Binds 1 FMN per subunit.</text>
</comment>
<feature type="active site" description="Proton donor" evidence="3">
    <location>
        <position position="158"/>
    </location>
</feature>
<evidence type="ECO:0000256" key="2">
    <source>
        <dbReference type="ARBA" id="ARBA00023239"/>
    </source>
</evidence>
<keyword evidence="3" id="KW-0511">Multifunctional enzyme</keyword>
<reference evidence="8 10" key="2">
    <citation type="journal article" date="2016" name="Front. Microbiol.">
        <title>Industrial Acetogenic Biocatalysts: A Comparative Metabolic and Genomic Analysis.</title>
        <authorList>
            <person name="Bengelsdorf F."/>
            <person name="Poehlein A."/>
            <person name="Sonja S."/>
            <person name="Erz C."/>
            <person name="Hummel T."/>
            <person name="Hoffmeister S."/>
            <person name="Daniel R."/>
            <person name="Durre P."/>
        </authorList>
    </citation>
    <scope>NUCLEOTIDE SEQUENCE [LARGE SCALE GENOMIC DNA]</scope>
    <source>
        <strain evidence="8 10">PTA-10522</strain>
    </source>
</reference>
<evidence type="ECO:0000313" key="7">
    <source>
        <dbReference type="EMBL" id="OAA94343.1"/>
    </source>
</evidence>
<dbReference type="Proteomes" id="UP000093694">
    <property type="component" value="Unassembled WGS sequence"/>
</dbReference>
<gene>
    <name evidence="7" type="primary">coaBC_2</name>
    <name evidence="3" type="synonym">coaBC</name>
    <name evidence="8" type="ORF">CLCOS_25590</name>
    <name evidence="7" type="ORF">WX73_02889</name>
</gene>
<dbReference type="Pfam" id="PF02441">
    <property type="entry name" value="Flavoprotein"/>
    <property type="match status" value="1"/>
</dbReference>
<keyword evidence="3 4" id="KW-0285">Flavoprotein</keyword>
<dbReference type="GO" id="GO:0004632">
    <property type="term" value="F:phosphopantothenate--cysteine ligase activity"/>
    <property type="evidence" value="ECO:0007669"/>
    <property type="project" value="UniProtKB-UniRule"/>
</dbReference>
<comment type="pathway">
    <text evidence="3 4">Cofactor biosynthesis; coenzyme A biosynthesis; CoA from (R)-pantothenate: step 2/5.</text>
</comment>